<proteinExistence type="predicted"/>
<accession>A0A9X7T9C2</accession>
<protein>
    <submittedName>
        <fullName evidence="1">Uncharacterized protein</fullName>
    </submittedName>
</protein>
<evidence type="ECO:0000313" key="2">
    <source>
        <dbReference type="Proteomes" id="UP000464749"/>
    </source>
</evidence>
<keyword evidence="1" id="KW-0614">Plasmid</keyword>
<evidence type="ECO:0000313" key="1">
    <source>
        <dbReference type="EMBL" id="QIA88676.1"/>
    </source>
</evidence>
<geneLocation type="plasmid" evidence="1 2">
    <name>unnamed2</name>
</geneLocation>
<name>A0A9X7T9C2_LACJH</name>
<reference evidence="1 2" key="1">
    <citation type="submission" date="2019-06" db="EMBL/GenBank/DDBJ databases">
        <title>Whole genome sequencing of Lactobacillus johnsonii strain G2A.</title>
        <authorList>
            <person name="Conlan S."/>
            <person name="Thomas P.J."/>
            <person name="Mullikin J."/>
            <person name="Singer J."/>
            <person name="Weaver C."/>
            <person name="Segre J.A."/>
        </authorList>
    </citation>
    <scope>NUCLEOTIDE SEQUENCE [LARGE SCALE GENOMIC DNA]</scope>
    <source>
        <strain evidence="1 2">G2A</strain>
        <plasmid evidence="1 2">unnamed2</plasmid>
    </source>
</reference>
<gene>
    <name evidence="1" type="ORF">FEE39_10565</name>
</gene>
<dbReference type="EMBL" id="CP040856">
    <property type="protein sequence ID" value="QIA88676.1"/>
    <property type="molecule type" value="Genomic_DNA"/>
</dbReference>
<dbReference type="RefSeq" id="WP_163589033.1">
    <property type="nucleotide sequence ID" value="NZ_CP040856.1"/>
</dbReference>
<sequence>MIPNAGFNEKEYIYLSNQAGLLLGQAKNYTEIVIKNGDLDRVLDRAITHAIEQNIKIGASRKELLILDSYINKQLQYLKRNIISEVQKKAIENYYIDIEQFDTFKVQIEENIENKLTEIARKQLNKRGYKKGKVRLFSLNTIYYHLTIWTKMCMYGLQKNCRASYYD</sequence>
<organism evidence="1 2">
    <name type="scientific">Lactobacillus johnsonii</name>
    <dbReference type="NCBI Taxonomy" id="33959"/>
    <lineage>
        <taxon>Bacteria</taxon>
        <taxon>Bacillati</taxon>
        <taxon>Bacillota</taxon>
        <taxon>Bacilli</taxon>
        <taxon>Lactobacillales</taxon>
        <taxon>Lactobacillaceae</taxon>
        <taxon>Lactobacillus</taxon>
    </lineage>
</organism>
<dbReference type="AlphaFoldDB" id="A0A9X7T9C2"/>
<dbReference type="Proteomes" id="UP000464749">
    <property type="component" value="Plasmid unnamed2"/>
</dbReference>